<comment type="caution">
    <text evidence="4">The sequence shown here is derived from an EMBL/GenBank/DDBJ whole genome shotgun (WGS) entry which is preliminary data.</text>
</comment>
<gene>
    <name evidence="4" type="ORF">CHH61_16035</name>
</gene>
<dbReference type="InterPro" id="IPR000868">
    <property type="entry name" value="Isochorismatase-like_dom"/>
</dbReference>
<evidence type="ECO:0000256" key="2">
    <source>
        <dbReference type="ARBA" id="ARBA00022801"/>
    </source>
</evidence>
<protein>
    <submittedName>
        <fullName evidence="4">Isochorismatase</fullName>
    </submittedName>
</protein>
<evidence type="ECO:0000256" key="1">
    <source>
        <dbReference type="ARBA" id="ARBA00006336"/>
    </source>
</evidence>
<evidence type="ECO:0000313" key="5">
    <source>
        <dbReference type="Proteomes" id="UP000216133"/>
    </source>
</evidence>
<evidence type="ECO:0000259" key="3">
    <source>
        <dbReference type="Pfam" id="PF00857"/>
    </source>
</evidence>
<name>A0A268RXQ8_SHOCL</name>
<dbReference type="Gene3D" id="3.40.50.850">
    <property type="entry name" value="Isochorismatase-like"/>
    <property type="match status" value="1"/>
</dbReference>
<dbReference type="Pfam" id="PF00857">
    <property type="entry name" value="Isochorismatase"/>
    <property type="match status" value="1"/>
</dbReference>
<proteinExistence type="inferred from homology"/>
<dbReference type="SUPFAM" id="SSF52499">
    <property type="entry name" value="Isochorismatase-like hydrolases"/>
    <property type="match status" value="1"/>
</dbReference>
<sequence length="191" mass="21356">MIEEKRKVKRLKALLVIDYTYDFIAEEGALTVGAPGQAIEDAIVDKVEAFHRAGDLVVYAVDVHEQNDQCHPETALFPPHNIRGTKGRELYGKVGTQYERIKGENHVIWLDKTRYSAFVGTNLDLVLRERGITDVHLVGDVTDICVLHTAVYAYSLGYKLTIYKDGVASFDASGHEWALRHFQQALGATVV</sequence>
<keyword evidence="2" id="KW-0378">Hydrolase</keyword>
<reference evidence="4 5" key="1">
    <citation type="submission" date="2017-07" db="EMBL/GenBank/DDBJ databases">
        <title>Isolation and whole genome analysis of endospore-forming bacteria from heroin.</title>
        <authorList>
            <person name="Kalinowski J."/>
            <person name="Ahrens B."/>
            <person name="Al-Dilaimi A."/>
            <person name="Winkler A."/>
            <person name="Wibberg D."/>
            <person name="Schleenbecker U."/>
            <person name="Ruckert C."/>
            <person name="Wolfel R."/>
            <person name="Grass G."/>
        </authorList>
    </citation>
    <scope>NUCLEOTIDE SEQUENCE [LARGE SCALE GENOMIC DNA]</scope>
    <source>
        <strain evidence="4 5">7523-2</strain>
    </source>
</reference>
<dbReference type="InterPro" id="IPR050272">
    <property type="entry name" value="Isochorismatase-like_hydrls"/>
</dbReference>
<accession>A0A268RXQ8</accession>
<dbReference type="PANTHER" id="PTHR43540:SF10">
    <property type="entry name" value="ISOCHORISMATASE"/>
    <property type="match status" value="1"/>
</dbReference>
<feature type="domain" description="Isochorismatase-like" evidence="3">
    <location>
        <begin position="13"/>
        <end position="188"/>
    </location>
</feature>
<dbReference type="CDD" id="cd00431">
    <property type="entry name" value="cysteine_hydrolases"/>
    <property type="match status" value="1"/>
</dbReference>
<dbReference type="PANTHER" id="PTHR43540">
    <property type="entry name" value="PEROXYUREIDOACRYLATE/UREIDOACRYLATE AMIDOHYDROLASE-RELATED"/>
    <property type="match status" value="1"/>
</dbReference>
<dbReference type="Proteomes" id="UP000216133">
    <property type="component" value="Unassembled WGS sequence"/>
</dbReference>
<dbReference type="AlphaFoldDB" id="A0A268RXQ8"/>
<evidence type="ECO:0000313" key="4">
    <source>
        <dbReference type="EMBL" id="PAF25010.1"/>
    </source>
</evidence>
<organism evidence="4 5">
    <name type="scientific">Shouchella clausii</name>
    <name type="common">Alkalihalobacillus clausii</name>
    <dbReference type="NCBI Taxonomy" id="79880"/>
    <lineage>
        <taxon>Bacteria</taxon>
        <taxon>Bacillati</taxon>
        <taxon>Bacillota</taxon>
        <taxon>Bacilli</taxon>
        <taxon>Bacillales</taxon>
        <taxon>Bacillaceae</taxon>
        <taxon>Shouchella</taxon>
    </lineage>
</organism>
<dbReference type="GO" id="GO:0016787">
    <property type="term" value="F:hydrolase activity"/>
    <property type="evidence" value="ECO:0007669"/>
    <property type="project" value="UniProtKB-KW"/>
</dbReference>
<comment type="similarity">
    <text evidence="1">Belongs to the isochorismatase family.</text>
</comment>
<dbReference type="EMBL" id="NPBS01000083">
    <property type="protein sequence ID" value="PAF25010.1"/>
    <property type="molecule type" value="Genomic_DNA"/>
</dbReference>
<dbReference type="InterPro" id="IPR036380">
    <property type="entry name" value="Isochorismatase-like_sf"/>
</dbReference>